<dbReference type="GO" id="GO:0046316">
    <property type="term" value="F:gluconokinase activity"/>
    <property type="evidence" value="ECO:0007669"/>
    <property type="project" value="UniProtKB-EC"/>
</dbReference>
<dbReference type="Gene3D" id="3.40.50.300">
    <property type="entry name" value="P-loop containing nucleotide triphosphate hydrolases"/>
    <property type="match status" value="1"/>
</dbReference>
<evidence type="ECO:0000256" key="5">
    <source>
        <dbReference type="ARBA" id="ARBA00022741"/>
    </source>
</evidence>
<dbReference type="Proteomes" id="UP000816034">
    <property type="component" value="Unassembled WGS sequence"/>
</dbReference>
<evidence type="ECO:0000256" key="3">
    <source>
        <dbReference type="ARBA" id="ARBA00012054"/>
    </source>
</evidence>
<name>A0AA88KH91_NAELO</name>
<comment type="similarity">
    <text evidence="2">Belongs to the gluconokinase GntK/GntV family.</text>
</comment>
<evidence type="ECO:0000313" key="11">
    <source>
        <dbReference type="Proteomes" id="UP000816034"/>
    </source>
</evidence>
<dbReference type="InterPro" id="IPR027417">
    <property type="entry name" value="P-loop_NTPase"/>
</dbReference>
<evidence type="ECO:0000256" key="6">
    <source>
        <dbReference type="ARBA" id="ARBA00022777"/>
    </source>
</evidence>
<dbReference type="PANTHER" id="PTHR43442">
    <property type="entry name" value="GLUCONOKINASE-RELATED"/>
    <property type="match status" value="1"/>
</dbReference>
<protein>
    <recommendedName>
        <fullName evidence="3">gluconokinase</fullName>
        <ecNumber evidence="3">2.7.1.12</ecNumber>
    </recommendedName>
    <alternativeName>
        <fullName evidence="8">Gluconate kinase</fullName>
    </alternativeName>
</protein>
<dbReference type="SUPFAM" id="SSF52540">
    <property type="entry name" value="P-loop containing nucleoside triphosphate hydrolases"/>
    <property type="match status" value="1"/>
</dbReference>
<evidence type="ECO:0000313" key="10">
    <source>
        <dbReference type="EMBL" id="KAG2370918.1"/>
    </source>
</evidence>
<dbReference type="PANTHER" id="PTHR43442:SF3">
    <property type="entry name" value="GLUCONOKINASE-RELATED"/>
    <property type="match status" value="1"/>
</dbReference>
<organism evidence="10 11">
    <name type="scientific">Naegleria lovaniensis</name>
    <name type="common">Amoeba</name>
    <dbReference type="NCBI Taxonomy" id="51637"/>
    <lineage>
        <taxon>Eukaryota</taxon>
        <taxon>Discoba</taxon>
        <taxon>Heterolobosea</taxon>
        <taxon>Tetramitia</taxon>
        <taxon>Eutetramitia</taxon>
        <taxon>Vahlkampfiidae</taxon>
        <taxon>Naegleria</taxon>
    </lineage>
</organism>
<evidence type="ECO:0000256" key="7">
    <source>
        <dbReference type="ARBA" id="ARBA00022840"/>
    </source>
</evidence>
<keyword evidence="4" id="KW-0808">Transferase</keyword>
<evidence type="ECO:0000256" key="1">
    <source>
        <dbReference type="ARBA" id="ARBA00004875"/>
    </source>
</evidence>
<dbReference type="CDD" id="cd02021">
    <property type="entry name" value="GntK"/>
    <property type="match status" value="1"/>
</dbReference>
<dbReference type="GeneID" id="68106171"/>
<dbReference type="GO" id="GO:0005737">
    <property type="term" value="C:cytoplasm"/>
    <property type="evidence" value="ECO:0007669"/>
    <property type="project" value="TreeGrafter"/>
</dbReference>
<evidence type="ECO:0000256" key="9">
    <source>
        <dbReference type="ARBA" id="ARBA00048090"/>
    </source>
</evidence>
<dbReference type="RefSeq" id="XP_044541782.1">
    <property type="nucleotide sequence ID" value="XM_044689626.1"/>
</dbReference>
<keyword evidence="7" id="KW-0067">ATP-binding</keyword>
<dbReference type="EMBL" id="PYSW02000073">
    <property type="protein sequence ID" value="KAG2370918.1"/>
    <property type="molecule type" value="Genomic_DNA"/>
</dbReference>
<dbReference type="InterPro" id="IPR006001">
    <property type="entry name" value="Therm_gnt_kin"/>
</dbReference>
<dbReference type="AlphaFoldDB" id="A0AA88KH91"/>
<keyword evidence="5" id="KW-0547">Nucleotide-binding</keyword>
<keyword evidence="11" id="KW-1185">Reference proteome</keyword>
<reference evidence="10 11" key="1">
    <citation type="journal article" date="2018" name="BMC Genomics">
        <title>The genome of Naegleria lovaniensis, the basis for a comparative approach to unravel pathogenicity factors of the human pathogenic amoeba N. fowleri.</title>
        <authorList>
            <person name="Liechti N."/>
            <person name="Schurch N."/>
            <person name="Bruggmann R."/>
            <person name="Wittwer M."/>
        </authorList>
    </citation>
    <scope>NUCLEOTIDE SEQUENCE [LARGE SCALE GENOMIC DNA]</scope>
    <source>
        <strain evidence="10 11">ATCC 30569</strain>
    </source>
</reference>
<evidence type="ECO:0000256" key="4">
    <source>
        <dbReference type="ARBA" id="ARBA00022679"/>
    </source>
</evidence>
<comment type="caution">
    <text evidence="10">The sequence shown here is derived from an EMBL/GenBank/DDBJ whole genome shotgun (WGS) entry which is preliminary data.</text>
</comment>
<gene>
    <name evidence="10" type="ORF">C9374_013718</name>
</gene>
<dbReference type="GO" id="GO:0005524">
    <property type="term" value="F:ATP binding"/>
    <property type="evidence" value="ECO:0007669"/>
    <property type="project" value="UniProtKB-KW"/>
</dbReference>
<evidence type="ECO:0000256" key="2">
    <source>
        <dbReference type="ARBA" id="ARBA00008420"/>
    </source>
</evidence>
<proteinExistence type="inferred from homology"/>
<accession>A0AA88KH91</accession>
<comment type="catalytic activity">
    <reaction evidence="9">
        <text>D-gluconate + ATP = 6-phospho-D-gluconate + ADP + H(+)</text>
        <dbReference type="Rhea" id="RHEA:19433"/>
        <dbReference type="ChEBI" id="CHEBI:15378"/>
        <dbReference type="ChEBI" id="CHEBI:18391"/>
        <dbReference type="ChEBI" id="CHEBI:30616"/>
        <dbReference type="ChEBI" id="CHEBI:58759"/>
        <dbReference type="ChEBI" id="CHEBI:456216"/>
        <dbReference type="EC" id="2.7.1.12"/>
    </reaction>
</comment>
<dbReference type="EC" id="2.7.1.12" evidence="3"/>
<keyword evidence="6" id="KW-0418">Kinase</keyword>
<comment type="pathway">
    <text evidence="1">Carbohydrate acid metabolism; D-gluconate degradation.</text>
</comment>
<dbReference type="GO" id="GO:0005975">
    <property type="term" value="P:carbohydrate metabolic process"/>
    <property type="evidence" value="ECO:0007669"/>
    <property type="project" value="InterPro"/>
</dbReference>
<evidence type="ECO:0000256" key="8">
    <source>
        <dbReference type="ARBA" id="ARBA00029835"/>
    </source>
</evidence>
<sequence>MSTLPTQLSSSSSIPSSTLPPVTTKVLVLCGVCGCGKSTIASKIIEYLNSNSTTTGLSSNDYAFIEGDLFHSVSNIEKMKNGIPLTDNDRKPWLLAIHLQIMNEIKHFNRKFILVTCSALKHQYRELLIAGDQYLCEREEDVLDQPLITNENMNILPQQQSLKWYFVHLTTNKDVISQRMQERTGHYMNPSLIQSQFDCLDMMPFDPYKFPNATLVSVDNEGPVEMVVDNIISFVLNK</sequence>